<evidence type="ECO:0008006" key="3">
    <source>
        <dbReference type="Google" id="ProtNLM"/>
    </source>
</evidence>
<dbReference type="SUPFAM" id="SSF74653">
    <property type="entry name" value="TolA/TonB C-terminal domain"/>
    <property type="match status" value="1"/>
</dbReference>
<protein>
    <recommendedName>
        <fullName evidence="3">TonB C-terminal domain-containing protein</fullName>
    </recommendedName>
</protein>
<evidence type="ECO:0000313" key="1">
    <source>
        <dbReference type="EMBL" id="QQU00275.1"/>
    </source>
</evidence>
<accession>A0A9Q7EBA8</accession>
<dbReference type="Gene3D" id="3.30.1150.10">
    <property type="match status" value="1"/>
</dbReference>
<sequence length="90" mass="9897">MSKPVITDTRVILTFFVEEDGSLSNMRVIENPGLEISKASLAKNWTPAQHNGKLVRSQFTVPITIVGSGTMNHSYQLNQTNPTDLTKPAI</sequence>
<gene>
    <name evidence="1" type="ORF">I6I88_00425</name>
</gene>
<dbReference type="OrthoDB" id="9812355at2"/>
<reference evidence="1 2" key="1">
    <citation type="submission" date="2021-01" db="EMBL/GenBank/DDBJ databases">
        <title>FDA dAtabase for Regulatory Grade micrObial Sequences (FDA-ARGOS): Supporting development and validation of Infectious Disease Dx tests.</title>
        <authorList>
            <person name="Sproer C."/>
            <person name="Gronow S."/>
            <person name="Severitt S."/>
            <person name="Schroder I."/>
            <person name="Tallon L."/>
            <person name="Sadzewicz L."/>
            <person name="Zhao X."/>
            <person name="Boylan J."/>
            <person name="Ott S."/>
            <person name="Bowen H."/>
            <person name="Vavikolanu K."/>
            <person name="Mehta A."/>
            <person name="Aluvathingal J."/>
            <person name="Nadendla S."/>
            <person name="Lowell S."/>
            <person name="Myers T."/>
            <person name="Yan Y."/>
            <person name="Sichtig H."/>
        </authorList>
    </citation>
    <scope>NUCLEOTIDE SEQUENCE [LARGE SCALE GENOMIC DNA]</scope>
    <source>
        <strain evidence="1 2">FDAARGOS_1131</strain>
    </source>
</reference>
<dbReference type="RefSeq" id="WP_006264858.1">
    <property type="nucleotide sequence ID" value="NZ_CP068108.1"/>
</dbReference>
<dbReference type="AlphaFoldDB" id="A0A9Q7EBA8"/>
<name>A0A9Q7EBA8_MYROD</name>
<dbReference type="Proteomes" id="UP000596202">
    <property type="component" value="Chromosome"/>
</dbReference>
<evidence type="ECO:0000313" key="2">
    <source>
        <dbReference type="Proteomes" id="UP000596202"/>
    </source>
</evidence>
<organism evidence="1 2">
    <name type="scientific">Myroides odoratus</name>
    <name type="common">Flavobacterium odoratum</name>
    <dbReference type="NCBI Taxonomy" id="256"/>
    <lineage>
        <taxon>Bacteria</taxon>
        <taxon>Pseudomonadati</taxon>
        <taxon>Bacteroidota</taxon>
        <taxon>Flavobacteriia</taxon>
        <taxon>Flavobacteriales</taxon>
        <taxon>Flavobacteriaceae</taxon>
        <taxon>Myroides</taxon>
    </lineage>
</organism>
<proteinExistence type="predicted"/>
<dbReference type="GeneID" id="93526091"/>
<dbReference type="EMBL" id="CP068108">
    <property type="protein sequence ID" value="QQU00275.1"/>
    <property type="molecule type" value="Genomic_DNA"/>
</dbReference>